<dbReference type="AlphaFoldDB" id="A0A177BA46"/>
<sequence length="359" mass="42245">MLPLKFRESVVLFDMSSKIKEEKNGTLKFCFEKLWNDVTKPVKQCLLDKYTCKVDANRNIDTGLCVKKNYSNHTINICIDGKMLPIDNRNYDPIHVSEYYSTHCFLDILDNFINQRNLTCQFVEQYLYKMNNRNKKTKTVNKLIDENNAKSKTTKIIKNNLQKSGLHVSQLQKDNVNLNVQVEELKKILVSYKHVISETKEKLINQSFEMYLTREGCHAWKQHFSNKSKKLNEKSATTNIKYKVLLNKVTDELNVEKSESKLQKEINQKFINENKFYILFIIFKSNEIEHLKQQLKTFKLELANREDNFNQKFVQKTPIILSRSNSFTKYSNQIPRLSSKCRSRIKLGNTIAIDIDTLK</sequence>
<dbReference type="Proteomes" id="UP000078046">
    <property type="component" value="Unassembled WGS sequence"/>
</dbReference>
<dbReference type="EMBL" id="LWCA01000161">
    <property type="protein sequence ID" value="OAF70314.1"/>
    <property type="molecule type" value="Genomic_DNA"/>
</dbReference>
<accession>A0A177BA46</accession>
<organism evidence="1 2">
    <name type="scientific">Intoshia linei</name>
    <dbReference type="NCBI Taxonomy" id="1819745"/>
    <lineage>
        <taxon>Eukaryota</taxon>
        <taxon>Metazoa</taxon>
        <taxon>Spiralia</taxon>
        <taxon>Lophotrochozoa</taxon>
        <taxon>Mesozoa</taxon>
        <taxon>Orthonectida</taxon>
        <taxon>Rhopaluridae</taxon>
        <taxon>Intoshia</taxon>
    </lineage>
</organism>
<keyword evidence="2" id="KW-1185">Reference proteome</keyword>
<name>A0A177BA46_9BILA</name>
<proteinExistence type="predicted"/>
<evidence type="ECO:0000313" key="1">
    <source>
        <dbReference type="EMBL" id="OAF70314.1"/>
    </source>
</evidence>
<dbReference type="OrthoDB" id="75801at2759"/>
<gene>
    <name evidence="1" type="ORF">A3Q56_01969</name>
</gene>
<comment type="caution">
    <text evidence="1">The sequence shown here is derived from an EMBL/GenBank/DDBJ whole genome shotgun (WGS) entry which is preliminary data.</text>
</comment>
<reference evidence="1 2" key="1">
    <citation type="submission" date="2016-04" db="EMBL/GenBank/DDBJ databases">
        <title>The genome of Intoshia linei affirms orthonectids as highly simplified spiralians.</title>
        <authorList>
            <person name="Mikhailov K.V."/>
            <person name="Slusarev G.S."/>
            <person name="Nikitin M.A."/>
            <person name="Logacheva M.D."/>
            <person name="Penin A."/>
            <person name="Aleoshin V."/>
            <person name="Panchin Y.V."/>
        </authorList>
    </citation>
    <scope>NUCLEOTIDE SEQUENCE [LARGE SCALE GENOMIC DNA]</scope>
    <source>
        <strain evidence="1">Intl2013</strain>
        <tissue evidence="1">Whole animal</tissue>
    </source>
</reference>
<protein>
    <submittedName>
        <fullName evidence="1">Uncharacterized protein</fullName>
    </submittedName>
</protein>
<evidence type="ECO:0000313" key="2">
    <source>
        <dbReference type="Proteomes" id="UP000078046"/>
    </source>
</evidence>